<dbReference type="AlphaFoldDB" id="A0A9W7CJ97"/>
<evidence type="ECO:0000256" key="1">
    <source>
        <dbReference type="SAM" id="MobiDB-lite"/>
    </source>
</evidence>
<proteinExistence type="predicted"/>
<dbReference type="InterPro" id="IPR036322">
    <property type="entry name" value="WD40_repeat_dom_sf"/>
</dbReference>
<evidence type="ECO:0000313" key="3">
    <source>
        <dbReference type="Proteomes" id="UP001165160"/>
    </source>
</evidence>
<dbReference type="SUPFAM" id="SSF50978">
    <property type="entry name" value="WD40 repeat-like"/>
    <property type="match status" value="1"/>
</dbReference>
<protein>
    <submittedName>
        <fullName evidence="2">Uncharacterized protein</fullName>
    </submittedName>
</protein>
<dbReference type="InterPro" id="IPR001680">
    <property type="entry name" value="WD40_rpt"/>
</dbReference>
<organism evidence="2 3">
    <name type="scientific">Triparma verrucosa</name>
    <dbReference type="NCBI Taxonomy" id="1606542"/>
    <lineage>
        <taxon>Eukaryota</taxon>
        <taxon>Sar</taxon>
        <taxon>Stramenopiles</taxon>
        <taxon>Ochrophyta</taxon>
        <taxon>Bolidophyceae</taxon>
        <taxon>Parmales</taxon>
        <taxon>Triparmaceae</taxon>
        <taxon>Triparma</taxon>
    </lineage>
</organism>
<dbReference type="Proteomes" id="UP001165160">
    <property type="component" value="Unassembled WGS sequence"/>
</dbReference>
<dbReference type="SMART" id="SM00320">
    <property type="entry name" value="WD40"/>
    <property type="match status" value="2"/>
</dbReference>
<dbReference type="Gene3D" id="2.130.10.10">
    <property type="entry name" value="YVTN repeat-like/Quinoprotein amine dehydrogenase"/>
    <property type="match status" value="1"/>
</dbReference>
<dbReference type="InterPro" id="IPR015943">
    <property type="entry name" value="WD40/YVTN_repeat-like_dom_sf"/>
</dbReference>
<feature type="compositionally biased region" description="Polar residues" evidence="1">
    <location>
        <begin position="446"/>
        <end position="455"/>
    </location>
</feature>
<gene>
    <name evidence="2" type="ORF">TrVE_jg12844</name>
</gene>
<dbReference type="EMBL" id="BRXX01000334">
    <property type="protein sequence ID" value="GMI05669.1"/>
    <property type="molecule type" value="Genomic_DNA"/>
</dbReference>
<comment type="caution">
    <text evidence="2">The sequence shown here is derived from an EMBL/GenBank/DDBJ whole genome shotgun (WGS) entry which is preliminary data.</text>
</comment>
<accession>A0A9W7CJ97</accession>
<name>A0A9W7CJ97_9STRA</name>
<reference evidence="3" key="1">
    <citation type="journal article" date="2023" name="Commun. Biol.">
        <title>Genome analysis of Parmales, the sister group of diatoms, reveals the evolutionary specialization of diatoms from phago-mixotrophs to photoautotrophs.</title>
        <authorList>
            <person name="Ban H."/>
            <person name="Sato S."/>
            <person name="Yoshikawa S."/>
            <person name="Yamada K."/>
            <person name="Nakamura Y."/>
            <person name="Ichinomiya M."/>
            <person name="Sato N."/>
            <person name="Blanc-Mathieu R."/>
            <person name="Endo H."/>
            <person name="Kuwata A."/>
            <person name="Ogata H."/>
        </authorList>
    </citation>
    <scope>NUCLEOTIDE SEQUENCE [LARGE SCALE GENOMIC DNA]</scope>
    <source>
        <strain evidence="3">NIES 3699</strain>
    </source>
</reference>
<sequence length="455" mass="49193">MCQRKSGILKMALSKRLIVCQFVPDLRSLRSLAESCVYFNVIVNSMPADKLVFKCLFLKSVNDMEPDWNEIVRGDVSETMSWRSKCIMMWTYRSQIIDLPHSRIYAPGPGPLLGIGYFGCKLVGPDSLVVWGDFNGIRVVSGMGTATAPPVPAAIPTVGFNQNQNNASRTPALTSVGSNHGQVLSVLSHPLPSNPAMYLSMSSGHVLCVPAPLNNTPLGEGTFVPYNYNAVAHSESEVNSLSSLDDSILLSSSFDGTVCVWPNALSEIKMETFQVLAKNVDPNPYNIGVTTSLPLQMEASGDVETFVLGDNRGRVELWMKTYSGDAVGERESAGLIEGGGYVDLTHMYERLHQVEGCRNVASVYPEDQGSITCLTLMSGSGDYFASANNYGEIRTWKIHGQGSGSRLKPRHVLERAHSCAIDNLKVLGSLVVTTGGRKGGPREETCTPSGTKTAS</sequence>
<keyword evidence="3" id="KW-1185">Reference proteome</keyword>
<feature type="region of interest" description="Disordered" evidence="1">
    <location>
        <begin position="435"/>
        <end position="455"/>
    </location>
</feature>
<evidence type="ECO:0000313" key="2">
    <source>
        <dbReference type="EMBL" id="GMI05669.1"/>
    </source>
</evidence>